<keyword evidence="2" id="KW-0067">ATP-binding</keyword>
<keyword evidence="2" id="KW-0347">Helicase</keyword>
<dbReference type="EMBL" id="JAHWGI010000307">
    <property type="protein sequence ID" value="KAK3913029.1"/>
    <property type="molecule type" value="Genomic_DNA"/>
</dbReference>
<keyword evidence="3" id="KW-1185">Reference proteome</keyword>
<dbReference type="GO" id="GO:0005657">
    <property type="term" value="C:replication fork"/>
    <property type="evidence" value="ECO:0007669"/>
    <property type="project" value="TreeGrafter"/>
</dbReference>
<dbReference type="Gene3D" id="3.40.50.300">
    <property type="entry name" value="P-loop containing nucleotide triphosphate hydrolases"/>
    <property type="match status" value="1"/>
</dbReference>
<keyword evidence="2" id="KW-0378">Hydrolase</keyword>
<evidence type="ECO:0000259" key="1">
    <source>
        <dbReference type="Pfam" id="PF21530"/>
    </source>
</evidence>
<keyword evidence="2" id="KW-0547">Nucleotide-binding</keyword>
<dbReference type="GO" id="GO:0004386">
    <property type="term" value="F:helicase activity"/>
    <property type="evidence" value="ECO:0007669"/>
    <property type="project" value="UniProtKB-KW"/>
</dbReference>
<dbReference type="Proteomes" id="UP001219518">
    <property type="component" value="Unassembled WGS sequence"/>
</dbReference>
<dbReference type="CDD" id="cd18809">
    <property type="entry name" value="SF1_C_RecD"/>
    <property type="match status" value="1"/>
</dbReference>
<reference evidence="2" key="2">
    <citation type="journal article" date="2023" name="BMC Genomics">
        <title>Pest status, molecular evolution, and epigenetic factors derived from the genome assembly of Frankliniella fusca, a thysanopteran phytovirus vector.</title>
        <authorList>
            <person name="Catto M.A."/>
            <person name="Labadie P.E."/>
            <person name="Jacobson A.L."/>
            <person name="Kennedy G.G."/>
            <person name="Srinivasan R."/>
            <person name="Hunt B.G."/>
        </authorList>
    </citation>
    <scope>NUCLEOTIDE SEQUENCE</scope>
    <source>
        <strain evidence="2">PL_HMW_Pooled</strain>
    </source>
</reference>
<dbReference type="AlphaFoldDB" id="A0AAE1H1W6"/>
<dbReference type="InterPro" id="IPR049163">
    <property type="entry name" value="Pif1-like_2B_dom"/>
</dbReference>
<reference evidence="2" key="1">
    <citation type="submission" date="2021-07" db="EMBL/GenBank/DDBJ databases">
        <authorList>
            <person name="Catto M.A."/>
            <person name="Jacobson A."/>
            <person name="Kennedy G."/>
            <person name="Labadie P."/>
            <person name="Hunt B.G."/>
            <person name="Srinivasan R."/>
        </authorList>
    </citation>
    <scope>NUCLEOTIDE SEQUENCE</scope>
    <source>
        <strain evidence="2">PL_HMW_Pooled</strain>
        <tissue evidence="2">Head</tissue>
    </source>
</reference>
<dbReference type="PANTHER" id="PTHR23274">
    <property type="entry name" value="DNA HELICASE-RELATED"/>
    <property type="match status" value="1"/>
</dbReference>
<dbReference type="GO" id="GO:0006260">
    <property type="term" value="P:DNA replication"/>
    <property type="evidence" value="ECO:0007669"/>
    <property type="project" value="TreeGrafter"/>
</dbReference>
<evidence type="ECO:0000313" key="2">
    <source>
        <dbReference type="EMBL" id="KAK3913029.1"/>
    </source>
</evidence>
<organism evidence="2 3">
    <name type="scientific">Frankliniella fusca</name>
    <dbReference type="NCBI Taxonomy" id="407009"/>
    <lineage>
        <taxon>Eukaryota</taxon>
        <taxon>Metazoa</taxon>
        <taxon>Ecdysozoa</taxon>
        <taxon>Arthropoda</taxon>
        <taxon>Hexapoda</taxon>
        <taxon>Insecta</taxon>
        <taxon>Pterygota</taxon>
        <taxon>Neoptera</taxon>
        <taxon>Paraneoptera</taxon>
        <taxon>Thysanoptera</taxon>
        <taxon>Terebrantia</taxon>
        <taxon>Thripoidea</taxon>
        <taxon>Thripidae</taxon>
        <taxon>Frankliniella</taxon>
    </lineage>
</organism>
<feature type="domain" description="DNA helicase Pif1-like 2B" evidence="1">
    <location>
        <begin position="85"/>
        <end position="128"/>
    </location>
</feature>
<dbReference type="Pfam" id="PF21530">
    <property type="entry name" value="Pif1_2B_dom"/>
    <property type="match status" value="1"/>
</dbReference>
<protein>
    <submittedName>
        <fullName evidence="2">ATP-dependent DNA helicase</fullName>
    </submittedName>
</protein>
<gene>
    <name evidence="2" type="ORF">KUF71_022483</name>
</gene>
<proteinExistence type="predicted"/>
<dbReference type="SUPFAM" id="SSF52540">
    <property type="entry name" value="P-loop containing nucleoside triphosphate hydrolases"/>
    <property type="match status" value="1"/>
</dbReference>
<dbReference type="PANTHER" id="PTHR23274:SF51">
    <property type="entry name" value="OS03G0423850 PROTEIN"/>
    <property type="match status" value="1"/>
</dbReference>
<sequence length="244" mass="27181">MVNLVALNDFVTVHSEQELIDLIYPEETLHQPDECVERAILAPLNINVNAINSTVLDALYGPEHELSSYDSVERESDDALEADVDLLNQVTAKGVPPHKLRLKVGAVCLIMRNLNVDQGLVNGTKVIVESISRNLIRFRRPGSNESFGIPRISFKFNLCRGSPLVVRRQFPLQLAYAMTVHKSQGQTIKLVGVDLRTDCFTHGQLYVALSRVRTRAALTLLVCEDRIKDGVAHTKNIVFNGLLD</sequence>
<name>A0AAE1H1W6_9NEOP</name>
<evidence type="ECO:0000313" key="3">
    <source>
        <dbReference type="Proteomes" id="UP001219518"/>
    </source>
</evidence>
<accession>A0AAE1H1W6</accession>
<comment type="caution">
    <text evidence="2">The sequence shown here is derived from an EMBL/GenBank/DDBJ whole genome shotgun (WGS) entry which is preliminary data.</text>
</comment>
<dbReference type="Gene3D" id="2.30.30.940">
    <property type="match status" value="1"/>
</dbReference>
<dbReference type="InterPro" id="IPR027417">
    <property type="entry name" value="P-loop_NTPase"/>
</dbReference>